<dbReference type="InterPro" id="IPR036464">
    <property type="entry name" value="Rubisco_LSMT_subst-bd_sf"/>
</dbReference>
<dbReference type="Proteomes" id="UP001180020">
    <property type="component" value="Unassembled WGS sequence"/>
</dbReference>
<dbReference type="GO" id="GO:0032259">
    <property type="term" value="P:methylation"/>
    <property type="evidence" value="ECO:0007669"/>
    <property type="project" value="UniProtKB-KW"/>
</dbReference>
<dbReference type="GO" id="GO:0016279">
    <property type="term" value="F:protein-lysine N-methyltransferase activity"/>
    <property type="evidence" value="ECO:0007669"/>
    <property type="project" value="TreeGrafter"/>
</dbReference>
<dbReference type="Gene3D" id="3.90.1420.10">
    <property type="entry name" value="Rubisco LSMT, substrate-binding domain"/>
    <property type="match status" value="1"/>
</dbReference>
<proteinExistence type="predicted"/>
<dbReference type="Gene3D" id="3.90.1410.10">
    <property type="entry name" value="set domain protein methyltransferase, domain 1"/>
    <property type="match status" value="1"/>
</dbReference>
<dbReference type="InterPro" id="IPR046341">
    <property type="entry name" value="SET_dom_sf"/>
</dbReference>
<reference evidence="5" key="2">
    <citation type="submission" date="2023-06" db="EMBL/GenBank/DDBJ databases">
        <authorList>
            <person name="Ma L."/>
            <person name="Liu K.-W."/>
            <person name="Li Z."/>
            <person name="Hsiao Y.-Y."/>
            <person name="Qi Y."/>
            <person name="Fu T."/>
            <person name="Tang G."/>
            <person name="Zhang D."/>
            <person name="Sun W.-H."/>
            <person name="Liu D.-K."/>
            <person name="Li Y."/>
            <person name="Chen G.-Z."/>
            <person name="Liu X.-D."/>
            <person name="Liao X.-Y."/>
            <person name="Jiang Y.-T."/>
            <person name="Yu X."/>
            <person name="Hao Y."/>
            <person name="Huang J."/>
            <person name="Zhao X.-W."/>
            <person name="Ke S."/>
            <person name="Chen Y.-Y."/>
            <person name="Wu W.-L."/>
            <person name="Hsu J.-L."/>
            <person name="Lin Y.-F."/>
            <person name="Huang M.-D."/>
            <person name="Li C.-Y."/>
            <person name="Huang L."/>
            <person name="Wang Z.-W."/>
            <person name="Zhao X."/>
            <person name="Zhong W.-Y."/>
            <person name="Peng D.-H."/>
            <person name="Ahmad S."/>
            <person name="Lan S."/>
            <person name="Zhang J.-S."/>
            <person name="Tsai W.-C."/>
            <person name="Van De Peer Y."/>
            <person name="Liu Z.-J."/>
        </authorList>
    </citation>
    <scope>NUCLEOTIDE SEQUENCE</scope>
    <source>
        <strain evidence="5">CP</strain>
        <tissue evidence="5">Leaves</tissue>
    </source>
</reference>
<dbReference type="SUPFAM" id="SSF82199">
    <property type="entry name" value="SET domain"/>
    <property type="match status" value="1"/>
</dbReference>
<name>A0AAV9CAP7_ACOCL</name>
<dbReference type="AlphaFoldDB" id="A0AAV9CAP7"/>
<dbReference type="PANTHER" id="PTHR13271">
    <property type="entry name" value="UNCHARACTERIZED PUTATIVE METHYLTRANSFERASE"/>
    <property type="match status" value="1"/>
</dbReference>
<comment type="caution">
    <text evidence="5">The sequence shown here is derived from an EMBL/GenBank/DDBJ whole genome shotgun (WGS) entry which is preliminary data.</text>
</comment>
<protein>
    <recommendedName>
        <fullName evidence="4">Rubisco LSMT substrate-binding domain-containing protein</fullName>
    </recommendedName>
</protein>
<keyword evidence="2" id="KW-0808">Transferase</keyword>
<dbReference type="Pfam" id="PF09273">
    <property type="entry name" value="Rubis-subs-bind"/>
    <property type="match status" value="1"/>
</dbReference>
<sequence>MGNNKWIVLDFLNHDGLSDAVLLSDEEKEISEVIADRDYAIGEQVLIRYGKFPNSTLLLDFGFTLPFNTHDQVQICVDVPLEDPLCTMKLDLLHRHRMPMFTNINGPGSSGNSFTIREVRSCQGKGKGIPQSLRAFARVLSIESPEELKDLEAEAAEHDGRLGRRPLKNMENEIKANQILISKISHMVQSHDVSIKSLNSFSCANGGPHDLRRRMAEDLLAGELRVLKSALAWLVNYNARLSNSKATDVDGWRVIIRRDHVRGAHDNHAVAASLN</sequence>
<evidence type="ECO:0000313" key="5">
    <source>
        <dbReference type="EMBL" id="KAK1286153.1"/>
    </source>
</evidence>
<keyword evidence="6" id="KW-1185">Reference proteome</keyword>
<dbReference type="InterPro" id="IPR015353">
    <property type="entry name" value="Rubisco_LSMT_subst-bd"/>
</dbReference>
<evidence type="ECO:0000256" key="3">
    <source>
        <dbReference type="ARBA" id="ARBA00022691"/>
    </source>
</evidence>
<gene>
    <name evidence="5" type="ORF">QJS10_CPB20g00389</name>
</gene>
<keyword evidence="3" id="KW-0949">S-adenosyl-L-methionine</keyword>
<keyword evidence="1" id="KW-0489">Methyltransferase</keyword>
<evidence type="ECO:0000259" key="4">
    <source>
        <dbReference type="Pfam" id="PF09273"/>
    </source>
</evidence>
<dbReference type="SUPFAM" id="SSF81822">
    <property type="entry name" value="RuBisCo LSMT C-terminal, substrate-binding domain"/>
    <property type="match status" value="1"/>
</dbReference>
<organism evidence="5 6">
    <name type="scientific">Acorus calamus</name>
    <name type="common">Sweet flag</name>
    <dbReference type="NCBI Taxonomy" id="4465"/>
    <lineage>
        <taxon>Eukaryota</taxon>
        <taxon>Viridiplantae</taxon>
        <taxon>Streptophyta</taxon>
        <taxon>Embryophyta</taxon>
        <taxon>Tracheophyta</taxon>
        <taxon>Spermatophyta</taxon>
        <taxon>Magnoliopsida</taxon>
        <taxon>Liliopsida</taxon>
        <taxon>Acoraceae</taxon>
        <taxon>Acorus</taxon>
    </lineage>
</organism>
<accession>A0AAV9CAP7</accession>
<dbReference type="InterPro" id="IPR050600">
    <property type="entry name" value="SETD3_SETD6_MTase"/>
</dbReference>
<reference evidence="5" key="1">
    <citation type="journal article" date="2023" name="Nat. Commun.">
        <title>Diploid and tetraploid genomes of Acorus and the evolution of monocots.</title>
        <authorList>
            <person name="Ma L."/>
            <person name="Liu K.W."/>
            <person name="Li Z."/>
            <person name="Hsiao Y.Y."/>
            <person name="Qi Y."/>
            <person name="Fu T."/>
            <person name="Tang G.D."/>
            <person name="Zhang D."/>
            <person name="Sun W.H."/>
            <person name="Liu D.K."/>
            <person name="Li Y."/>
            <person name="Chen G.Z."/>
            <person name="Liu X.D."/>
            <person name="Liao X.Y."/>
            <person name="Jiang Y.T."/>
            <person name="Yu X."/>
            <person name="Hao Y."/>
            <person name="Huang J."/>
            <person name="Zhao X.W."/>
            <person name="Ke S."/>
            <person name="Chen Y.Y."/>
            <person name="Wu W.L."/>
            <person name="Hsu J.L."/>
            <person name="Lin Y.F."/>
            <person name="Huang M.D."/>
            <person name="Li C.Y."/>
            <person name="Huang L."/>
            <person name="Wang Z.W."/>
            <person name="Zhao X."/>
            <person name="Zhong W.Y."/>
            <person name="Peng D.H."/>
            <person name="Ahmad S."/>
            <person name="Lan S."/>
            <person name="Zhang J.S."/>
            <person name="Tsai W.C."/>
            <person name="Van de Peer Y."/>
            <person name="Liu Z.J."/>
        </authorList>
    </citation>
    <scope>NUCLEOTIDE SEQUENCE</scope>
    <source>
        <strain evidence="5">CP</strain>
    </source>
</reference>
<dbReference type="EMBL" id="JAUJYO010000020">
    <property type="protein sequence ID" value="KAK1286153.1"/>
    <property type="molecule type" value="Genomic_DNA"/>
</dbReference>
<evidence type="ECO:0000256" key="2">
    <source>
        <dbReference type="ARBA" id="ARBA00022679"/>
    </source>
</evidence>
<dbReference type="PANTHER" id="PTHR13271:SF134">
    <property type="entry name" value="OS01G0976450 PROTEIN"/>
    <property type="match status" value="1"/>
</dbReference>
<evidence type="ECO:0000256" key="1">
    <source>
        <dbReference type="ARBA" id="ARBA00022603"/>
    </source>
</evidence>
<evidence type="ECO:0000313" key="6">
    <source>
        <dbReference type="Proteomes" id="UP001180020"/>
    </source>
</evidence>
<feature type="domain" description="Rubisco LSMT substrate-binding" evidence="4">
    <location>
        <begin position="81"/>
        <end position="227"/>
    </location>
</feature>